<dbReference type="Gene3D" id="6.10.340.10">
    <property type="match status" value="1"/>
</dbReference>
<comment type="similarity">
    <text evidence="2">Belongs to the methyl-accepting chemotaxis (MCP) protein family.</text>
</comment>
<evidence type="ECO:0000259" key="7">
    <source>
        <dbReference type="PROSITE" id="PS50885"/>
    </source>
</evidence>
<feature type="domain" description="Methyl-accepting transducer" evidence="6">
    <location>
        <begin position="386"/>
        <end position="622"/>
    </location>
</feature>
<organism evidence="8 9">
    <name type="scientific">Candidatus Acetatifactor stercoripullorum</name>
    <dbReference type="NCBI Taxonomy" id="2838414"/>
    <lineage>
        <taxon>Bacteria</taxon>
        <taxon>Bacillati</taxon>
        <taxon>Bacillota</taxon>
        <taxon>Clostridia</taxon>
        <taxon>Lachnospirales</taxon>
        <taxon>Lachnospiraceae</taxon>
        <taxon>Acetatifactor</taxon>
    </lineage>
</organism>
<dbReference type="PROSITE" id="PS50885">
    <property type="entry name" value="HAMP"/>
    <property type="match status" value="1"/>
</dbReference>
<dbReference type="Pfam" id="PF00015">
    <property type="entry name" value="MCPsignal"/>
    <property type="match status" value="1"/>
</dbReference>
<sequence>MGKKINITTKLLLSYGVLAVCILVVGLLSYTVAARAIMESYKASAMQSLDMLGEYIEYGLENASAQAVTYLADAEMGNYLSGRMAQGDQISYYSRTRTALINKASADLFISNLYLLSDQAPSLSTGSKSLEKTYSAFLETAQGQEALAESQSFLWFGQIPEIDEMFGVDKDSYAVRMVKQFYRTDAAVLIDIDKEVIQEILEKAVPGEGSSVVFVTEDGRVIRQDGGSLEGLYESEFYQTAVGGGDKSGTIEDVVFGGTGNLFIYRRIGDTRAMACVLIPNELLSSQVSGIQYVTAGALLASSVLALVIALGISLGMKRTVQHMVQNMNLIAQGDMDVRMQVRGEKEFARLSDQMNRMLDGVSALLSRIKKLGGGVSDSANLVNASSFSIKEATRLITDVMGSLEEGMSNQAKDTASCCMRLEGLAEQIGEVAEKARDIGTITENTKTYIQNSGEAIDSLKKRAKETSRITYSILESIRQLQEKSEKIHQIIHAVYGIADETALLSLNASIESAKAGEQGRGFSVIAEEIRKLADQTMTATQEIGNIVGDISDTTLAVVQTAGQAEEIIGRQDESVDNAMNAFSDMLSQLKQLMEKVSLITDSAVSMGTQKEAALKSMESISKVTQRAAESVGTVNERTLLQEEEVKKLTLLSNKMQKQVMELEEALRQFKMQKGGEGI</sequence>
<evidence type="ECO:0000256" key="4">
    <source>
        <dbReference type="SAM" id="Coils"/>
    </source>
</evidence>
<keyword evidence="5" id="KW-0472">Membrane</keyword>
<proteinExistence type="inferred from homology"/>
<reference evidence="8" key="1">
    <citation type="journal article" date="2021" name="PeerJ">
        <title>Extensive microbial diversity within the chicken gut microbiome revealed by metagenomics and culture.</title>
        <authorList>
            <person name="Gilroy R."/>
            <person name="Ravi A."/>
            <person name="Getino M."/>
            <person name="Pursley I."/>
            <person name="Horton D.L."/>
            <person name="Alikhan N.F."/>
            <person name="Baker D."/>
            <person name="Gharbi K."/>
            <person name="Hall N."/>
            <person name="Watson M."/>
            <person name="Adriaenssens E.M."/>
            <person name="Foster-Nyarko E."/>
            <person name="Jarju S."/>
            <person name="Secka A."/>
            <person name="Antonio M."/>
            <person name="Oren A."/>
            <person name="Chaudhuri R.R."/>
            <person name="La Ragione R."/>
            <person name="Hildebrand F."/>
            <person name="Pallen M.J."/>
        </authorList>
    </citation>
    <scope>NUCLEOTIDE SEQUENCE</scope>
    <source>
        <strain evidence="8">CHK195-6426</strain>
    </source>
</reference>
<feature type="transmembrane region" description="Helical" evidence="5">
    <location>
        <begin position="293"/>
        <end position="315"/>
    </location>
</feature>
<accession>A0A9D1UAF6</accession>
<evidence type="ECO:0000313" key="9">
    <source>
        <dbReference type="Proteomes" id="UP000824265"/>
    </source>
</evidence>
<gene>
    <name evidence="8" type="ORF">H9742_03460</name>
</gene>
<dbReference type="SMART" id="SM00283">
    <property type="entry name" value="MA"/>
    <property type="match status" value="1"/>
</dbReference>
<evidence type="ECO:0000259" key="6">
    <source>
        <dbReference type="PROSITE" id="PS50111"/>
    </source>
</evidence>
<keyword evidence="5" id="KW-1133">Transmembrane helix</keyword>
<dbReference type="GO" id="GO:0007165">
    <property type="term" value="P:signal transduction"/>
    <property type="evidence" value="ECO:0007669"/>
    <property type="project" value="UniProtKB-KW"/>
</dbReference>
<feature type="coiled-coil region" evidence="4">
    <location>
        <begin position="646"/>
        <end position="673"/>
    </location>
</feature>
<keyword evidence="1 3" id="KW-0807">Transducer</keyword>
<evidence type="ECO:0000256" key="2">
    <source>
        <dbReference type="ARBA" id="ARBA00029447"/>
    </source>
</evidence>
<protein>
    <submittedName>
        <fullName evidence="8">Methyl-accepting chemotaxis protein</fullName>
    </submittedName>
</protein>
<feature type="transmembrane region" description="Helical" evidence="5">
    <location>
        <begin position="12"/>
        <end position="33"/>
    </location>
</feature>
<dbReference type="AlphaFoldDB" id="A0A9D1UAF6"/>
<name>A0A9D1UAF6_9FIRM</name>
<feature type="domain" description="HAMP" evidence="7">
    <location>
        <begin position="315"/>
        <end position="367"/>
    </location>
</feature>
<evidence type="ECO:0000256" key="1">
    <source>
        <dbReference type="ARBA" id="ARBA00023224"/>
    </source>
</evidence>
<dbReference type="InterPro" id="IPR003660">
    <property type="entry name" value="HAMP_dom"/>
</dbReference>
<dbReference type="PROSITE" id="PS50111">
    <property type="entry name" value="CHEMOTAXIS_TRANSDUC_2"/>
    <property type="match status" value="1"/>
</dbReference>
<dbReference type="SUPFAM" id="SSF58104">
    <property type="entry name" value="Methyl-accepting chemotaxis protein (MCP) signaling domain"/>
    <property type="match status" value="1"/>
</dbReference>
<keyword evidence="4" id="KW-0175">Coiled coil</keyword>
<dbReference type="Proteomes" id="UP000824265">
    <property type="component" value="Unassembled WGS sequence"/>
</dbReference>
<dbReference type="GO" id="GO:0016020">
    <property type="term" value="C:membrane"/>
    <property type="evidence" value="ECO:0007669"/>
    <property type="project" value="InterPro"/>
</dbReference>
<evidence type="ECO:0000256" key="3">
    <source>
        <dbReference type="PROSITE-ProRule" id="PRU00284"/>
    </source>
</evidence>
<comment type="caution">
    <text evidence="8">The sequence shown here is derived from an EMBL/GenBank/DDBJ whole genome shotgun (WGS) entry which is preliminary data.</text>
</comment>
<dbReference type="EMBL" id="DXGH01000018">
    <property type="protein sequence ID" value="HIW80577.1"/>
    <property type="molecule type" value="Genomic_DNA"/>
</dbReference>
<dbReference type="CDD" id="cd18774">
    <property type="entry name" value="PDC2_HK_sensor"/>
    <property type="match status" value="1"/>
</dbReference>
<dbReference type="InterPro" id="IPR004089">
    <property type="entry name" value="MCPsignal_dom"/>
</dbReference>
<dbReference type="PANTHER" id="PTHR32089">
    <property type="entry name" value="METHYL-ACCEPTING CHEMOTAXIS PROTEIN MCPB"/>
    <property type="match status" value="1"/>
</dbReference>
<dbReference type="Gene3D" id="1.10.287.950">
    <property type="entry name" value="Methyl-accepting chemotaxis protein"/>
    <property type="match status" value="1"/>
</dbReference>
<keyword evidence="5" id="KW-0812">Transmembrane</keyword>
<evidence type="ECO:0000313" key="8">
    <source>
        <dbReference type="EMBL" id="HIW80577.1"/>
    </source>
</evidence>
<dbReference type="CDD" id="cd06225">
    <property type="entry name" value="HAMP"/>
    <property type="match status" value="1"/>
</dbReference>
<dbReference type="PANTHER" id="PTHR32089:SF112">
    <property type="entry name" value="LYSOZYME-LIKE PROTEIN-RELATED"/>
    <property type="match status" value="1"/>
</dbReference>
<reference evidence="8" key="2">
    <citation type="submission" date="2021-04" db="EMBL/GenBank/DDBJ databases">
        <authorList>
            <person name="Gilroy R."/>
        </authorList>
    </citation>
    <scope>NUCLEOTIDE SEQUENCE</scope>
    <source>
        <strain evidence="8">CHK195-6426</strain>
    </source>
</reference>
<evidence type="ECO:0000256" key="5">
    <source>
        <dbReference type="SAM" id="Phobius"/>
    </source>
</evidence>